<accession>A0A8H7R633</accession>
<dbReference type="Gene3D" id="3.30.420.40">
    <property type="match status" value="2"/>
</dbReference>
<evidence type="ECO:0000313" key="4">
    <source>
        <dbReference type="Proteomes" id="UP000603453"/>
    </source>
</evidence>
<dbReference type="GO" id="GO:0005524">
    <property type="term" value="F:ATP binding"/>
    <property type="evidence" value="ECO:0007669"/>
    <property type="project" value="UniProtKB-KW"/>
</dbReference>
<comment type="caution">
    <text evidence="3">The sequence shown here is derived from an EMBL/GenBank/DDBJ whole genome shotgun (WGS) entry which is preliminary data.</text>
</comment>
<evidence type="ECO:0000256" key="1">
    <source>
        <dbReference type="ARBA" id="ARBA00022741"/>
    </source>
</evidence>
<sequence>MQHNDVDDIGVYVDNISQYLLDIDASDEKLGQLMDGLTVRKVVTDYLRYFVVFALKRLQVHINVVKNEHFQEFVDEEFIDEDIKTIGYCLVCPTDRQEFMKDCFIEAGIIEEFEAVYRLSFVIEAVAIAHCQLSRDRNETGIQNNQDYFVLDVGDISIGIAKVHTASTESLSTVTGISDDITQGSINLDIKFEDYLTENLTALNLDNSLINQFVQTFSKKMKYEFNMYAPTQIAISQDDIDGNPIGFTYEDLDRIVLKPFIESIAKFVSKANETRGHSRDKGKLKYHRSIIEHSLGMVSSGAVSSILNAYKSQTPFSLYNKHRFSFSDRRLSLPEIVSEESTNDNDGNDAYDLIVGIDFGSCFSGCSYVQLKDKNGKPVGTKKIKTIKTGWPGGHLNNFGKTPTLLVYEKNRKPKYWSEEAKLVAKRRKNSILGNFKLFLCSKYLENTDDLEKLQEQGGVLDDGTPKNKVDVVRIIADYLKFLKNHVVEYIVTKEMVESFTFYNRSKLLKKYKIKYVITVPAMWNSVARNSMVKAAVEATLIEKNEVDQLLIISEPEAAALFCMKRRTEYFEKEDEKLNDTNFIVCDAGGGTVDLVTFNLQLNKEEGDTPTTKQMIFQIGDGVGDICGSTCLDVGFQNYLREFYKSFGVDVDKENAFLDDVMNDFVKNYKLGFMPNLQGNSYYDINLPGNGIRNFTSNSTYSMTNANRTLKMKNQVMKEKIFDPVVDRIFYLIDDQLNQAKKVDRRIDAILMVGGFSQSRYLQQRIKDRYKGVCHVNFPTEGVEAISYGAVSYALNPRTISRTTATQSLGLEVQAPFEKILPDSSKRRVKGPNGDWNFEKDRIEYFVKRGQILKGEQQTVYQKDAYVLYPNAAVIGTYIHCTLPRVMQK</sequence>
<evidence type="ECO:0000256" key="2">
    <source>
        <dbReference type="ARBA" id="ARBA00022840"/>
    </source>
</evidence>
<dbReference type="PANTHER" id="PTHR14187:SF5">
    <property type="entry name" value="HEAT SHOCK 70 KDA PROTEIN 12A"/>
    <property type="match status" value="1"/>
</dbReference>
<dbReference type="Pfam" id="PF00012">
    <property type="entry name" value="HSP70"/>
    <property type="match status" value="1"/>
</dbReference>
<dbReference type="SUPFAM" id="SSF53067">
    <property type="entry name" value="Actin-like ATPase domain"/>
    <property type="match status" value="2"/>
</dbReference>
<keyword evidence="2" id="KW-0067">ATP-binding</keyword>
<protein>
    <submittedName>
        <fullName evidence="3">Uncharacterized protein</fullName>
    </submittedName>
</protein>
<name>A0A8H7R633_9FUNG</name>
<dbReference type="GO" id="GO:0140662">
    <property type="term" value="F:ATP-dependent protein folding chaperone"/>
    <property type="evidence" value="ECO:0007669"/>
    <property type="project" value="InterPro"/>
</dbReference>
<gene>
    <name evidence="3" type="ORF">INT47_012739</name>
</gene>
<dbReference type="OrthoDB" id="2275019at2759"/>
<dbReference type="Gene3D" id="3.90.640.10">
    <property type="entry name" value="Actin, Chain A, domain 4"/>
    <property type="match status" value="1"/>
</dbReference>
<dbReference type="PANTHER" id="PTHR14187">
    <property type="entry name" value="ALPHA KINASE/ELONGATION FACTOR 2 KINASE"/>
    <property type="match status" value="1"/>
</dbReference>
<keyword evidence="4" id="KW-1185">Reference proteome</keyword>
<dbReference type="Proteomes" id="UP000603453">
    <property type="component" value="Unassembled WGS sequence"/>
</dbReference>
<dbReference type="AlphaFoldDB" id="A0A8H7R633"/>
<organism evidence="3 4">
    <name type="scientific">Mucor saturninus</name>
    <dbReference type="NCBI Taxonomy" id="64648"/>
    <lineage>
        <taxon>Eukaryota</taxon>
        <taxon>Fungi</taxon>
        <taxon>Fungi incertae sedis</taxon>
        <taxon>Mucoromycota</taxon>
        <taxon>Mucoromycotina</taxon>
        <taxon>Mucoromycetes</taxon>
        <taxon>Mucorales</taxon>
        <taxon>Mucorineae</taxon>
        <taxon>Mucoraceae</taxon>
        <taxon>Mucor</taxon>
    </lineage>
</organism>
<reference evidence="3" key="1">
    <citation type="submission" date="2020-12" db="EMBL/GenBank/DDBJ databases">
        <title>Metabolic potential, ecology and presence of endohyphal bacteria is reflected in genomic diversity of Mucoromycotina.</title>
        <authorList>
            <person name="Muszewska A."/>
            <person name="Okrasinska A."/>
            <person name="Steczkiewicz K."/>
            <person name="Drgas O."/>
            <person name="Orlowska M."/>
            <person name="Perlinska-Lenart U."/>
            <person name="Aleksandrzak-Piekarczyk T."/>
            <person name="Szatraj K."/>
            <person name="Zielenkiewicz U."/>
            <person name="Pilsyk S."/>
            <person name="Malc E."/>
            <person name="Mieczkowski P."/>
            <person name="Kruszewska J.S."/>
            <person name="Biernat P."/>
            <person name="Pawlowska J."/>
        </authorList>
    </citation>
    <scope>NUCLEOTIDE SEQUENCE</scope>
    <source>
        <strain evidence="3">WA0000017839</strain>
    </source>
</reference>
<keyword evidence="1" id="KW-0547">Nucleotide-binding</keyword>
<dbReference type="EMBL" id="JAEPRD010000049">
    <property type="protein sequence ID" value="KAG2203806.1"/>
    <property type="molecule type" value="Genomic_DNA"/>
</dbReference>
<dbReference type="InterPro" id="IPR043129">
    <property type="entry name" value="ATPase_NBD"/>
</dbReference>
<evidence type="ECO:0000313" key="3">
    <source>
        <dbReference type="EMBL" id="KAG2203806.1"/>
    </source>
</evidence>
<proteinExistence type="predicted"/>
<dbReference type="InterPro" id="IPR013126">
    <property type="entry name" value="Hsp_70_fam"/>
</dbReference>